<comment type="subcellular location">
    <subcellularLocation>
        <location evidence="1">Membrane</location>
        <topology evidence="1">Multi-pass membrane protein</topology>
    </subcellularLocation>
</comment>
<dbReference type="SUPFAM" id="SSF144091">
    <property type="entry name" value="Rhomboid-like"/>
    <property type="match status" value="1"/>
</dbReference>
<feature type="region of interest" description="Disordered" evidence="7">
    <location>
        <begin position="400"/>
        <end position="421"/>
    </location>
</feature>
<dbReference type="PANTHER" id="PTHR43731:SF14">
    <property type="entry name" value="PRESENILIN-ASSOCIATED RHOMBOID-LIKE PROTEIN, MITOCHONDRIAL"/>
    <property type="match status" value="1"/>
</dbReference>
<evidence type="ECO:0000313" key="10">
    <source>
        <dbReference type="EMBL" id="CUP32297.1"/>
    </source>
</evidence>
<evidence type="ECO:0000256" key="7">
    <source>
        <dbReference type="SAM" id="MobiDB-lite"/>
    </source>
</evidence>
<dbReference type="EMBL" id="CZBL01000003">
    <property type="protein sequence ID" value="CUP77416.1"/>
    <property type="molecule type" value="Genomic_DNA"/>
</dbReference>
<sequence length="584" mass="65549">MAFRLRPLHEDTLQFAGLSNTQILILALEASQKLEWNIEELTLEGVRFDVPMSIKSHGEEITVSIQEGSDGEISVRSQSIAMQLVDYGKNRKNIQSLQKAMEEIKSTLSPEELEQKAKKLEDDFNRPLTEEEEAYLKEIEKKSSFISFFIPRKGFIATPILMDLNLLIFILMVAFGVGILEPSTLALLKWGADFGPLTLTGDWWRAITCNFIHIGAFHLLMNMYAFMYIGLWLEDLIGTRRMFISYLLTGVCSAAFSLYMHAETISAGASGAIFGLYGIFLAFLLFHHIPRAQRKALLISILLFVGYNLVYGMKAGIDNAAHIGGLLSGFLLGIIYVISYRFEKKDAQRTISIVGELGIFGIFLFSFLGLCQNIPSTYREIRKEWESGIVEAYLNGELEEENDNQPATNTPSKSSTLQMPPYTPVGNNDTWLSFYDATTNFSCQYPTNWHKITGARGLTPTAEPPFLMLVNGGNQLTAVALTYDTRKEFERVKELTLLLPRNANGEPSEDYKQSNVTINGLSMTQTSNPLHIGAPDEPGHDVQQIALRYFQEDQLRVFSIVMLVYDKEAQADLEAIVSSIQITK</sequence>
<dbReference type="STRING" id="47678.ERS852494_01982"/>
<dbReference type="Proteomes" id="UP000283512">
    <property type="component" value="Unassembled WGS sequence"/>
</dbReference>
<keyword evidence="5 8" id="KW-1133">Transmembrane helix</keyword>
<dbReference type="EC" id="3.4.21.105" evidence="11 14"/>
<evidence type="ECO:0000256" key="8">
    <source>
        <dbReference type="SAM" id="Phobius"/>
    </source>
</evidence>
<feature type="transmembrane region" description="Helical" evidence="8">
    <location>
        <begin position="243"/>
        <end position="262"/>
    </location>
</feature>
<dbReference type="EMBL" id="QSJD01000024">
    <property type="protein sequence ID" value="RHD46249.1"/>
    <property type="molecule type" value="Genomic_DNA"/>
</dbReference>
<dbReference type="AlphaFoldDB" id="A0A174R092"/>
<feature type="transmembrane region" description="Helical" evidence="8">
    <location>
        <begin position="160"/>
        <end position="180"/>
    </location>
</feature>
<keyword evidence="4 11" id="KW-0378">Hydrolase</keyword>
<dbReference type="InterPro" id="IPR050925">
    <property type="entry name" value="Rhomboid_protease_S54"/>
</dbReference>
<dbReference type="Proteomes" id="UP000284689">
    <property type="component" value="Unassembled WGS sequence"/>
</dbReference>
<evidence type="ECO:0000313" key="18">
    <source>
        <dbReference type="Proteomes" id="UP000284689"/>
    </source>
</evidence>
<dbReference type="Gene3D" id="1.20.1540.10">
    <property type="entry name" value="Rhomboid-like"/>
    <property type="match status" value="1"/>
</dbReference>
<dbReference type="Proteomes" id="UP001060260">
    <property type="component" value="Chromosome"/>
</dbReference>
<protein>
    <submittedName>
        <fullName evidence="12">Rhomboid family intramembrane serine protease</fullName>
    </submittedName>
    <submittedName>
        <fullName evidence="11">Uncharacterized membrane protein (Homolog of Drosophila rhomboid)</fullName>
        <ecNumber evidence="11 14">3.4.21.105</ecNumber>
    </submittedName>
</protein>
<dbReference type="Proteomes" id="UP000095725">
    <property type="component" value="Unassembled WGS sequence"/>
</dbReference>
<feature type="transmembrane region" description="Helical" evidence="8">
    <location>
        <begin position="296"/>
        <end position="313"/>
    </location>
</feature>
<dbReference type="GO" id="GO:0006508">
    <property type="term" value="P:proteolysis"/>
    <property type="evidence" value="ECO:0007669"/>
    <property type="project" value="UniProtKB-KW"/>
</dbReference>
<proteinExistence type="inferred from homology"/>
<gene>
    <name evidence="11" type="primary">aarA_2</name>
    <name evidence="10" type="synonym">aarA_1</name>
    <name evidence="13" type="ORF">DW190_13095</name>
    <name evidence="12" type="ORF">DW794_14620</name>
    <name evidence="10" type="ORF">ERS852494_01982</name>
    <name evidence="11" type="ORF">ERS852558_00938</name>
    <name evidence="14" type="ORF">NXW23_19630</name>
</gene>
<dbReference type="EMBL" id="QRKD01000012">
    <property type="protein sequence ID" value="RHH88845.1"/>
    <property type="molecule type" value="Genomic_DNA"/>
</dbReference>
<feature type="transmembrane region" description="Helical" evidence="8">
    <location>
        <begin position="319"/>
        <end position="338"/>
    </location>
</feature>
<evidence type="ECO:0000256" key="6">
    <source>
        <dbReference type="ARBA" id="ARBA00023136"/>
    </source>
</evidence>
<evidence type="ECO:0000313" key="15">
    <source>
        <dbReference type="Proteomes" id="UP000095657"/>
    </source>
</evidence>
<feature type="transmembrane region" description="Helical" evidence="8">
    <location>
        <begin position="211"/>
        <end position="231"/>
    </location>
</feature>
<reference evidence="15 16" key="1">
    <citation type="submission" date="2015-09" db="EMBL/GenBank/DDBJ databases">
        <authorList>
            <consortium name="Pathogen Informatics"/>
        </authorList>
    </citation>
    <scope>NUCLEOTIDE SEQUENCE [LARGE SCALE GENOMIC DNA]</scope>
    <source>
        <strain evidence="10 15">2789STDY5834880</strain>
        <strain evidence="11 16">2789STDY5834946</strain>
    </source>
</reference>
<comment type="similarity">
    <text evidence="2">Belongs to the peptidase S54 family.</text>
</comment>
<dbReference type="Proteomes" id="UP000095657">
    <property type="component" value="Unassembled WGS sequence"/>
</dbReference>
<keyword evidence="12" id="KW-0645">Protease</keyword>
<dbReference type="EMBL" id="CZAI01000004">
    <property type="protein sequence ID" value="CUP32297.1"/>
    <property type="molecule type" value="Genomic_DNA"/>
</dbReference>
<dbReference type="Pfam" id="PF01694">
    <property type="entry name" value="Rhomboid"/>
    <property type="match status" value="1"/>
</dbReference>
<feature type="compositionally biased region" description="Polar residues" evidence="7">
    <location>
        <begin position="404"/>
        <end position="418"/>
    </location>
</feature>
<dbReference type="RefSeq" id="WP_055171616.1">
    <property type="nucleotide sequence ID" value="NZ_CAXSLD010000014.1"/>
</dbReference>
<dbReference type="InterPro" id="IPR022764">
    <property type="entry name" value="Peptidase_S54_rhomboid_dom"/>
</dbReference>
<evidence type="ECO:0000313" key="12">
    <source>
        <dbReference type="EMBL" id="RHD46249.1"/>
    </source>
</evidence>
<evidence type="ECO:0000256" key="1">
    <source>
        <dbReference type="ARBA" id="ARBA00004141"/>
    </source>
</evidence>
<reference evidence="17 18" key="2">
    <citation type="submission" date="2018-08" db="EMBL/GenBank/DDBJ databases">
        <title>A genome reference for cultivated species of the human gut microbiota.</title>
        <authorList>
            <person name="Zou Y."/>
            <person name="Xue W."/>
            <person name="Luo G."/>
        </authorList>
    </citation>
    <scope>NUCLEOTIDE SEQUENCE [LARGE SCALE GENOMIC DNA]</scope>
    <source>
        <strain evidence="13 17">AM16-49B</strain>
        <strain evidence="12 18">AM31-16AC</strain>
    </source>
</reference>
<evidence type="ECO:0000313" key="11">
    <source>
        <dbReference type="EMBL" id="CUP77416.1"/>
    </source>
</evidence>
<dbReference type="PANTHER" id="PTHR43731">
    <property type="entry name" value="RHOMBOID PROTEASE"/>
    <property type="match status" value="1"/>
</dbReference>
<evidence type="ECO:0000256" key="3">
    <source>
        <dbReference type="ARBA" id="ARBA00022692"/>
    </source>
</evidence>
<feature type="transmembrane region" description="Helical" evidence="8">
    <location>
        <begin position="268"/>
        <end position="289"/>
    </location>
</feature>
<evidence type="ECO:0000256" key="5">
    <source>
        <dbReference type="ARBA" id="ARBA00022989"/>
    </source>
</evidence>
<evidence type="ECO:0000259" key="9">
    <source>
        <dbReference type="Pfam" id="PF01694"/>
    </source>
</evidence>
<evidence type="ECO:0000313" key="14">
    <source>
        <dbReference type="EMBL" id="UVQ96486.1"/>
    </source>
</evidence>
<dbReference type="GO" id="GO:0016020">
    <property type="term" value="C:membrane"/>
    <property type="evidence" value="ECO:0007669"/>
    <property type="project" value="UniProtKB-SubCell"/>
</dbReference>
<dbReference type="InterPro" id="IPR035952">
    <property type="entry name" value="Rhomboid-like_sf"/>
</dbReference>
<keyword evidence="6 8" id="KW-0472">Membrane</keyword>
<dbReference type="EMBL" id="CP103166">
    <property type="protein sequence ID" value="UVQ96486.1"/>
    <property type="molecule type" value="Genomic_DNA"/>
</dbReference>
<evidence type="ECO:0000256" key="2">
    <source>
        <dbReference type="ARBA" id="ARBA00009045"/>
    </source>
</evidence>
<evidence type="ECO:0000313" key="16">
    <source>
        <dbReference type="Proteomes" id="UP000095725"/>
    </source>
</evidence>
<evidence type="ECO:0000313" key="13">
    <source>
        <dbReference type="EMBL" id="RHH88845.1"/>
    </source>
</evidence>
<feature type="domain" description="Peptidase S54 rhomboid" evidence="9">
    <location>
        <begin position="201"/>
        <end position="337"/>
    </location>
</feature>
<organism evidence="11 16">
    <name type="scientific">Bacteroides caccae</name>
    <dbReference type="NCBI Taxonomy" id="47678"/>
    <lineage>
        <taxon>Bacteria</taxon>
        <taxon>Pseudomonadati</taxon>
        <taxon>Bacteroidota</taxon>
        <taxon>Bacteroidia</taxon>
        <taxon>Bacteroidales</taxon>
        <taxon>Bacteroidaceae</taxon>
        <taxon>Bacteroides</taxon>
    </lineage>
</organism>
<evidence type="ECO:0000313" key="17">
    <source>
        <dbReference type="Proteomes" id="UP000283512"/>
    </source>
</evidence>
<keyword evidence="3 8" id="KW-0812">Transmembrane</keyword>
<name>A0A174R092_9BACE</name>
<feature type="transmembrane region" description="Helical" evidence="8">
    <location>
        <begin position="350"/>
        <end position="370"/>
    </location>
</feature>
<reference evidence="14" key="3">
    <citation type="submission" date="2022-08" db="EMBL/GenBank/DDBJ databases">
        <title>Genome Sequencing of Bacteroides fragilis Group Isolates with Nanopore Technology.</title>
        <authorList>
            <person name="Tisza M.J."/>
            <person name="Smith D."/>
            <person name="Dekker J.P."/>
        </authorList>
    </citation>
    <scope>NUCLEOTIDE SEQUENCE</scope>
    <source>
        <strain evidence="14">BFG-474</strain>
    </source>
</reference>
<evidence type="ECO:0000256" key="4">
    <source>
        <dbReference type="ARBA" id="ARBA00022801"/>
    </source>
</evidence>
<accession>A0A174R092</accession>
<dbReference type="GO" id="GO:0004252">
    <property type="term" value="F:serine-type endopeptidase activity"/>
    <property type="evidence" value="ECO:0007669"/>
    <property type="project" value="InterPro"/>
</dbReference>